<protein>
    <submittedName>
        <fullName evidence="2">Uncharacterized protein</fullName>
    </submittedName>
</protein>
<reference evidence="2 3" key="1">
    <citation type="submission" date="2019-03" db="EMBL/GenBank/DDBJ databases">
        <title>Single cell metagenomics reveals metabolic interactions within the superorganism composed of flagellate Streblomastix strix and complex community of Bacteroidetes bacteria on its surface.</title>
        <authorList>
            <person name="Treitli S.C."/>
            <person name="Kolisko M."/>
            <person name="Husnik F."/>
            <person name="Keeling P."/>
            <person name="Hampl V."/>
        </authorList>
    </citation>
    <scope>NUCLEOTIDE SEQUENCE [LARGE SCALE GENOMIC DNA]</scope>
    <source>
        <strain evidence="2">ST1C</strain>
    </source>
</reference>
<comment type="caution">
    <text evidence="2">The sequence shown here is derived from an EMBL/GenBank/DDBJ whole genome shotgun (WGS) entry which is preliminary data.</text>
</comment>
<name>A0A5J4V2M0_9EUKA</name>
<evidence type="ECO:0000313" key="3">
    <source>
        <dbReference type="Proteomes" id="UP000324800"/>
    </source>
</evidence>
<dbReference type="EMBL" id="SNRW01010354">
    <property type="protein sequence ID" value="KAA6376693.1"/>
    <property type="molecule type" value="Genomic_DNA"/>
</dbReference>
<gene>
    <name evidence="2" type="ORF">EZS28_027781</name>
</gene>
<dbReference type="Proteomes" id="UP000324800">
    <property type="component" value="Unassembled WGS sequence"/>
</dbReference>
<evidence type="ECO:0000313" key="2">
    <source>
        <dbReference type="EMBL" id="KAA6376693.1"/>
    </source>
</evidence>
<organism evidence="2 3">
    <name type="scientific">Streblomastix strix</name>
    <dbReference type="NCBI Taxonomy" id="222440"/>
    <lineage>
        <taxon>Eukaryota</taxon>
        <taxon>Metamonada</taxon>
        <taxon>Preaxostyla</taxon>
        <taxon>Oxymonadida</taxon>
        <taxon>Streblomastigidae</taxon>
        <taxon>Streblomastix</taxon>
    </lineage>
</organism>
<proteinExistence type="predicted"/>
<dbReference type="AlphaFoldDB" id="A0A5J4V2M0"/>
<accession>A0A5J4V2M0</accession>
<evidence type="ECO:0000256" key="1">
    <source>
        <dbReference type="SAM" id="MobiDB-lite"/>
    </source>
</evidence>
<sequence length="376" mass="44089">MFESQDIFNQWECRTDKKGIRMQKIFLRTLMKETLQPLSNIGIEGKTVRYQEMLKLIIAVEFIRIRFFQLSKNKNNKKDCKYSEILFILKFKRRRNSMYLEIVGRNEKNQSRKNKPNVGQVVQSNVHNSEASLEMEENPRSENSEQNETNFSFNNVWNGSGEKFNKEWRVSNKTRSKVGLSSPNIIQIAQTIPSIRSNEESLLIQGNAVWNTALPSLLRTCTSNGRNKDTERIRHKNSELRRRSAPPPLEQRQIARINLDNNEDFVLVWVDNSLSEMRNRTKTTDQLLRMDLVLEKNVHKDDRLKETRVTLLINEINQPNREISSNLDQLFSFNNRQAESSKSPNKRSFPLFKINGFSKNDSIEEQGLEIEYDITQ</sequence>
<feature type="region of interest" description="Disordered" evidence="1">
    <location>
        <begin position="128"/>
        <end position="152"/>
    </location>
</feature>